<dbReference type="GO" id="GO:0005524">
    <property type="term" value="F:ATP binding"/>
    <property type="evidence" value="ECO:0007669"/>
    <property type="project" value="UniProtKB-KW"/>
</dbReference>
<evidence type="ECO:0000256" key="1">
    <source>
        <dbReference type="ARBA" id="ARBA00000851"/>
    </source>
</evidence>
<dbReference type="GO" id="GO:0009307">
    <property type="term" value="P:DNA restriction-modification system"/>
    <property type="evidence" value="ECO:0007669"/>
    <property type="project" value="UniProtKB-KW"/>
</dbReference>
<proteinExistence type="inferred from homology"/>
<evidence type="ECO:0000256" key="8">
    <source>
        <dbReference type="ARBA" id="ARBA00022840"/>
    </source>
</evidence>
<evidence type="ECO:0000313" key="13">
    <source>
        <dbReference type="Proteomes" id="UP000427281"/>
    </source>
</evidence>
<dbReference type="SMART" id="SM00487">
    <property type="entry name" value="DEXDc"/>
    <property type="match status" value="1"/>
</dbReference>
<comment type="similarity">
    <text evidence="2 10">Belongs to the HsdR family.</text>
</comment>
<evidence type="ECO:0000256" key="9">
    <source>
        <dbReference type="ARBA" id="ARBA00023125"/>
    </source>
</evidence>
<dbReference type="SUPFAM" id="SSF52540">
    <property type="entry name" value="P-loop containing nucleoside triphosphate hydrolases"/>
    <property type="match status" value="2"/>
</dbReference>
<name>A0A6I6ACS0_9PLAN</name>
<dbReference type="Gene3D" id="3.90.1570.50">
    <property type="match status" value="1"/>
</dbReference>
<dbReference type="InterPro" id="IPR021810">
    <property type="entry name" value="T1RH-like_C"/>
</dbReference>
<feature type="domain" description="Helicase ATP-binding" evidence="11">
    <location>
        <begin position="313"/>
        <end position="495"/>
    </location>
</feature>
<evidence type="ECO:0000256" key="4">
    <source>
        <dbReference type="ARBA" id="ARBA00022741"/>
    </source>
</evidence>
<dbReference type="GO" id="GO:0003677">
    <property type="term" value="F:DNA binding"/>
    <property type="evidence" value="ECO:0007669"/>
    <property type="project" value="UniProtKB-KW"/>
</dbReference>
<dbReference type="RefSeq" id="WP_155364834.1">
    <property type="nucleotide sequence ID" value="NZ_CP043930.1"/>
</dbReference>
<keyword evidence="9 10" id="KW-0238">DNA-binding</keyword>
<keyword evidence="6 12" id="KW-0255">Endonuclease</keyword>
<comment type="subunit">
    <text evidence="10">The type I restriction/modification system is composed of three polypeptides R, M and S.</text>
</comment>
<dbReference type="InterPro" id="IPR007409">
    <property type="entry name" value="Restrct_endonuc_type1_HsdR_N"/>
</dbReference>
<keyword evidence="13" id="KW-1185">Reference proteome</keyword>
<dbReference type="NCBIfam" id="TIGR00348">
    <property type="entry name" value="hsdR"/>
    <property type="match status" value="1"/>
</dbReference>
<dbReference type="InterPro" id="IPR027417">
    <property type="entry name" value="P-loop_NTPase"/>
</dbReference>
<dbReference type="CDD" id="cd22332">
    <property type="entry name" value="HsdR_N"/>
    <property type="match status" value="1"/>
</dbReference>
<keyword evidence="5 10" id="KW-0680">Restriction system</keyword>
<comment type="catalytic activity">
    <reaction evidence="1 10">
        <text>Endonucleolytic cleavage of DNA to give random double-stranded fragments with terminal 5'-phosphates, ATP is simultaneously hydrolyzed.</text>
        <dbReference type="EC" id="3.1.21.3"/>
    </reaction>
</comment>
<dbReference type="EC" id="3.1.21.3" evidence="10"/>
<dbReference type="InterPro" id="IPR040980">
    <property type="entry name" value="SWI2_SNF2"/>
</dbReference>
<evidence type="ECO:0000256" key="7">
    <source>
        <dbReference type="ARBA" id="ARBA00022801"/>
    </source>
</evidence>
<dbReference type="PROSITE" id="PS51192">
    <property type="entry name" value="HELICASE_ATP_BIND_1"/>
    <property type="match status" value="1"/>
</dbReference>
<dbReference type="PANTHER" id="PTHR30195">
    <property type="entry name" value="TYPE I SITE-SPECIFIC DEOXYRIBONUCLEASE PROTEIN SUBUNIT M AND R"/>
    <property type="match status" value="1"/>
</dbReference>
<dbReference type="KEGG" id="gim:F1728_15160"/>
<comment type="function">
    <text evidence="10">Subunit R is required for both nuclease and ATPase activities, but not for modification.</text>
</comment>
<evidence type="ECO:0000256" key="6">
    <source>
        <dbReference type="ARBA" id="ARBA00022759"/>
    </source>
</evidence>
<dbReference type="Pfam" id="PF11867">
    <property type="entry name" value="T1RH-like_C"/>
    <property type="match status" value="1"/>
</dbReference>
<evidence type="ECO:0000313" key="12">
    <source>
        <dbReference type="EMBL" id="QGQ23938.1"/>
    </source>
</evidence>
<dbReference type="CDD" id="cd18800">
    <property type="entry name" value="SF2_C_EcoR124I-like"/>
    <property type="match status" value="1"/>
</dbReference>
<dbReference type="InterPro" id="IPR051268">
    <property type="entry name" value="Type-I_R_enzyme_R_subunit"/>
</dbReference>
<dbReference type="InterPro" id="IPR014001">
    <property type="entry name" value="Helicase_ATP-bd"/>
</dbReference>
<evidence type="ECO:0000259" key="11">
    <source>
        <dbReference type="PROSITE" id="PS51192"/>
    </source>
</evidence>
<dbReference type="InterPro" id="IPR055180">
    <property type="entry name" value="HsdR_RecA-like_helicase_dom_2"/>
</dbReference>
<gene>
    <name evidence="12" type="ORF">F1728_15160</name>
</gene>
<sequence>MSEYSYVEKPFLDQLVALGWQIIDQGNSIPTDPTLSHRTSFREVTLGEIFKQSVKALNTTSEGLEWLTDQQLDDLYEEVLNPSGNNLLEKNQNLLHFLLRDGEWKPTVDENELTGEQNPEVKLIDFDHPLRNHFLAINQFRVDTPSKGKGHIRPDIVLFVNGLPLVVIECKDANAFTANPMHEAIKQLHRYSDQREETHEAGLKEGEPRLFYTNQLLIASDGDEAKLGTITSSEDYFYNWKDIYPKKYRDYTPPLGKERQQEVLIQGLLAPEILLDVIRNCIIFMVSEKKLIKVVCRYQQYRAMLKIIERMRDGSTAMERSGVVWHTQGSGKSLTMVFAIRKIRSCDDLKDYKICMINDRTSLEEQLSETANLTGEKVTVIKSSEDLKTKLATSSSNLNMVMIHKFQEHKEELAGYLEDALGGQETVQEFATMEVVNDSDRIVCMIDEAHRSQGGDIGDNLFSALPNATRLAFTGTPLITDRHTKKTWERFGGYIDKYRLQDAVDDGATVQILYEGKTADTALNEKHEFDTKFEDLFAHRTDEEILAIKKKYGATGDIFEAEKRIEAISKDLVKHYIDNILPNGFKAQVVCNSKMAAIHYKTYIDKALTEELEKRQAETEPDQELINKIAFLKSAVVVSSDGTNEKAVITHARKYSREIKAVENFKRDFNYDDPSKELTGVSFLIVCDMLLTGFDAPVEQVMYIDKIVKEHNLLQTIARVNRVRKGKNRGYIVDYVGLANHLKEALSIYSGDDRDDVENSLKNITTEIPILESRYQRLIHLFTDNGIDEIEPFVRQSINDTQKNFDILELAIEKLKDVKLRATFEVYLKKFLQSMDIVLPHSAANEYKIPVKRFGYLLAKVKQRYKDDSLNIAGAGEKVRKLINEHLISLGINPKIKPVELFSSNFIEELEKNTSPKAKASEMEHAIRKHCKIRFEEDPAFYTKLSEKLETLIQKHKDDWDQLCFDLSVIRDEAEKGRKDDIEGISATEAPFYDLIAQLAFENTIPAEYDQQLKQLIGDVIEEFQQTINIINFWNNAYEVEKLKGRLSDLMLFTGIDPIIENTDQIVTEITSLAKVRHRDIVS</sequence>
<evidence type="ECO:0000256" key="5">
    <source>
        <dbReference type="ARBA" id="ARBA00022747"/>
    </source>
</evidence>
<dbReference type="Proteomes" id="UP000427281">
    <property type="component" value="Chromosome"/>
</dbReference>
<dbReference type="REBASE" id="357806">
    <property type="entry name" value="GspE7ORF15180P"/>
</dbReference>
<reference evidence="12 13" key="1">
    <citation type="submission" date="2019-09" db="EMBL/GenBank/DDBJ databases">
        <title>Gimesia benthica sp. nov., a novel bacterium isolated from deep-sea water of the Northwest Indian Ocean.</title>
        <authorList>
            <person name="Dai X."/>
        </authorList>
    </citation>
    <scope>NUCLEOTIDE SEQUENCE [LARGE SCALE GENOMIC DNA]</scope>
    <source>
        <strain evidence="12 13">E7</strain>
    </source>
</reference>
<dbReference type="PANTHER" id="PTHR30195:SF15">
    <property type="entry name" value="TYPE I RESTRICTION ENZYME HINDI ENDONUCLEASE SUBUNIT"/>
    <property type="match status" value="1"/>
</dbReference>
<accession>A0A6I6ACS0</accession>
<evidence type="ECO:0000256" key="2">
    <source>
        <dbReference type="ARBA" id="ARBA00008598"/>
    </source>
</evidence>
<evidence type="ECO:0000256" key="3">
    <source>
        <dbReference type="ARBA" id="ARBA00022722"/>
    </source>
</evidence>
<dbReference type="Pfam" id="PF04313">
    <property type="entry name" value="HSDR_N"/>
    <property type="match status" value="1"/>
</dbReference>
<organism evidence="12 13">
    <name type="scientific">Gimesia benthica</name>
    <dbReference type="NCBI Taxonomy" id="2608982"/>
    <lineage>
        <taxon>Bacteria</taxon>
        <taxon>Pseudomonadati</taxon>
        <taxon>Planctomycetota</taxon>
        <taxon>Planctomycetia</taxon>
        <taxon>Planctomycetales</taxon>
        <taxon>Planctomycetaceae</taxon>
        <taxon>Gimesia</taxon>
    </lineage>
</organism>
<dbReference type="InterPro" id="IPR004473">
    <property type="entry name" value="Restrct_endonuc_typeI_HsdR"/>
</dbReference>
<keyword evidence="3" id="KW-0540">Nuclease</keyword>
<dbReference type="Gene3D" id="3.40.50.300">
    <property type="entry name" value="P-loop containing nucleotide triphosphate hydrolases"/>
    <property type="match status" value="2"/>
</dbReference>
<dbReference type="Pfam" id="PF22679">
    <property type="entry name" value="T1R_D3-like"/>
    <property type="match status" value="1"/>
</dbReference>
<dbReference type="Pfam" id="PF18766">
    <property type="entry name" value="SWI2_SNF2"/>
    <property type="match status" value="1"/>
</dbReference>
<dbReference type="GO" id="GO:0009035">
    <property type="term" value="F:type I site-specific deoxyribonuclease activity"/>
    <property type="evidence" value="ECO:0007669"/>
    <property type="project" value="UniProtKB-EC"/>
</dbReference>
<dbReference type="AlphaFoldDB" id="A0A6I6ACS0"/>
<keyword evidence="8 10" id="KW-0067">ATP-binding</keyword>
<protein>
    <recommendedName>
        <fullName evidence="10">Type I restriction enzyme endonuclease subunit</fullName>
        <shortName evidence="10">R protein</shortName>
        <ecNumber evidence="10">3.1.21.3</ecNumber>
    </recommendedName>
</protein>
<keyword evidence="7 10" id="KW-0378">Hydrolase</keyword>
<keyword evidence="4 10" id="KW-0547">Nucleotide-binding</keyword>
<evidence type="ECO:0000256" key="10">
    <source>
        <dbReference type="RuleBase" id="RU364115"/>
    </source>
</evidence>
<dbReference type="EMBL" id="CP043930">
    <property type="protein sequence ID" value="QGQ23938.1"/>
    <property type="molecule type" value="Genomic_DNA"/>
</dbReference>